<evidence type="ECO:0000259" key="1">
    <source>
        <dbReference type="PROSITE" id="PS50104"/>
    </source>
</evidence>
<accession>A0A2W4RYV4</accession>
<dbReference type="InterPro" id="IPR000157">
    <property type="entry name" value="TIR_dom"/>
</dbReference>
<reference evidence="2 3" key="1">
    <citation type="journal article" date="2018" name="Aquat. Microb. Ecol.">
        <title>Gammaproteobacterial methanotrophs dominate.</title>
        <authorList>
            <person name="Rissanen A.J."/>
            <person name="Saarenheimo J."/>
            <person name="Tiirola M."/>
            <person name="Peura S."/>
            <person name="Aalto S.L."/>
            <person name="Karvinen A."/>
            <person name="Nykanen H."/>
        </authorList>
    </citation>
    <scope>NUCLEOTIDE SEQUENCE [LARGE SCALE GENOMIC DNA]</scope>
    <source>
        <strain evidence="2">AMbin10</strain>
    </source>
</reference>
<protein>
    <recommendedName>
        <fullName evidence="1">TIR domain-containing protein</fullName>
    </recommendedName>
</protein>
<comment type="caution">
    <text evidence="2">The sequence shown here is derived from an EMBL/GenBank/DDBJ whole genome shotgun (WGS) entry which is preliminary data.</text>
</comment>
<name>A0A2W4RYV4_9GAMM</name>
<dbReference type="Proteomes" id="UP000249396">
    <property type="component" value="Unassembled WGS sequence"/>
</dbReference>
<dbReference type="AlphaFoldDB" id="A0A2W4RYV4"/>
<dbReference type="SUPFAM" id="SSF56436">
    <property type="entry name" value="C-type lectin-like"/>
    <property type="match status" value="1"/>
</dbReference>
<dbReference type="InterPro" id="IPR035897">
    <property type="entry name" value="Toll_tir_struct_dom_sf"/>
</dbReference>
<dbReference type="SUPFAM" id="SSF52200">
    <property type="entry name" value="Toll/Interleukin receptor TIR domain"/>
    <property type="match status" value="1"/>
</dbReference>
<organism evidence="2 3">
    <name type="scientific">Candidatus Methylumidiphilus alinenensis</name>
    <dbReference type="NCBI Taxonomy" id="2202197"/>
    <lineage>
        <taxon>Bacteria</taxon>
        <taxon>Pseudomonadati</taxon>
        <taxon>Pseudomonadota</taxon>
        <taxon>Gammaproteobacteria</taxon>
        <taxon>Methylococcales</taxon>
        <taxon>Candidatus Methylumidiphilus</taxon>
    </lineage>
</organism>
<dbReference type="InterPro" id="IPR016187">
    <property type="entry name" value="CTDL_fold"/>
</dbReference>
<proteinExistence type="predicted"/>
<evidence type="ECO:0000313" key="2">
    <source>
        <dbReference type="EMBL" id="PZN69060.1"/>
    </source>
</evidence>
<evidence type="ECO:0000313" key="3">
    <source>
        <dbReference type="Proteomes" id="UP000249396"/>
    </source>
</evidence>
<dbReference type="PROSITE" id="PS50104">
    <property type="entry name" value="TIR"/>
    <property type="match status" value="1"/>
</dbReference>
<dbReference type="GO" id="GO:0007165">
    <property type="term" value="P:signal transduction"/>
    <property type="evidence" value="ECO:0007669"/>
    <property type="project" value="InterPro"/>
</dbReference>
<dbReference type="EMBL" id="QJPH01000589">
    <property type="protein sequence ID" value="PZN69060.1"/>
    <property type="molecule type" value="Genomic_DNA"/>
</dbReference>
<gene>
    <name evidence="2" type="ORF">DM484_30465</name>
</gene>
<sequence>MDLFFDRTGFSYVVLKKLALAVSLLPLTKLQFEQYLADVKPQRDGWYEELLALNPSVSPQNFTTGQREQLFVTGLLPSEAEAYAAWLGEGYRLPTVEEWRTIYRCFQSIDGLEHQPDQTNLATSGFTMLNQSPMDTARYERSLPNTIGPTEIRDGKPIIRYFVSYAHKDKILKDKLLNPLKQLLATAKDYCFKAWDDGDLLAGEDWHDKIRSAVDYCHFGLLLVSPAFLGSEFIKDHELPAFVSHDLAVPETEKRAIPVALKPILFDGIMDLKGLEKLQIFHNKNGKAFHDLNSDRTRDEFALELFQQIIKIVNRYGTPSPIPNPQITLNEEPDINAQAQNDVQDPITSPSQQELATILLRRLQDQAQSQSLLDLSLLRGGLVEWVRDGDAWKGLGAPRHSFKPNLWNPLSDTVQPIRTGQRLEFFGVRLVREMEQSP</sequence>
<feature type="domain" description="TIR" evidence="1">
    <location>
        <begin position="157"/>
        <end position="309"/>
    </location>
</feature>
<dbReference type="Pfam" id="PF13676">
    <property type="entry name" value="TIR_2"/>
    <property type="match status" value="1"/>
</dbReference>
<dbReference type="Gene3D" id="3.40.50.10140">
    <property type="entry name" value="Toll/interleukin-1 receptor homology (TIR) domain"/>
    <property type="match status" value="1"/>
</dbReference>